<comment type="caution">
    <text evidence="2">The sequence shown here is derived from an EMBL/GenBank/DDBJ whole genome shotgun (WGS) entry which is preliminary data.</text>
</comment>
<feature type="transmembrane region" description="Helical" evidence="1">
    <location>
        <begin position="97"/>
        <end position="117"/>
    </location>
</feature>
<evidence type="ECO:0000313" key="2">
    <source>
        <dbReference type="EMBL" id="MBU8875941.1"/>
    </source>
</evidence>
<dbReference type="RefSeq" id="WP_216964355.1">
    <property type="nucleotide sequence ID" value="NZ_JAHOPB010000002.1"/>
</dbReference>
<dbReference type="EMBL" id="JAHOPB010000002">
    <property type="protein sequence ID" value="MBU8875941.1"/>
    <property type="molecule type" value="Genomic_DNA"/>
</dbReference>
<feature type="transmembrane region" description="Helical" evidence="1">
    <location>
        <begin position="129"/>
        <end position="158"/>
    </location>
</feature>
<dbReference type="Proteomes" id="UP000727907">
    <property type="component" value="Unassembled WGS sequence"/>
</dbReference>
<feature type="transmembrane region" description="Helical" evidence="1">
    <location>
        <begin position="12"/>
        <end position="36"/>
    </location>
</feature>
<proteinExistence type="predicted"/>
<keyword evidence="1" id="KW-1133">Transmembrane helix</keyword>
<name>A0ABS6IMX0_9HYPH</name>
<evidence type="ECO:0000256" key="1">
    <source>
        <dbReference type="SAM" id="Phobius"/>
    </source>
</evidence>
<keyword evidence="1" id="KW-0472">Membrane</keyword>
<accession>A0ABS6IMX0</accession>
<feature type="transmembrane region" description="Helical" evidence="1">
    <location>
        <begin position="48"/>
        <end position="66"/>
    </location>
</feature>
<keyword evidence="1" id="KW-0812">Transmembrane</keyword>
<protein>
    <submittedName>
        <fullName evidence="2">Uncharacterized protein</fullName>
    </submittedName>
</protein>
<evidence type="ECO:0000313" key="3">
    <source>
        <dbReference type="Proteomes" id="UP000727907"/>
    </source>
</evidence>
<reference evidence="2 3" key="1">
    <citation type="submission" date="2021-06" db="EMBL/GenBank/DDBJ databases">
        <authorList>
            <person name="Lee D.H."/>
        </authorList>
    </citation>
    <scope>NUCLEOTIDE SEQUENCE [LARGE SCALE GENOMIC DNA]</scope>
    <source>
        <strain evidence="2 3">MMS21-HV4-11</strain>
    </source>
</reference>
<sequence>MRFLFVPLRPLISPAFIALVNAAILIPMVLTIIDVMKSVNRHVDTHEPVTITSTIALIMIGWGVALEERAVIRRRFGVTGRSDEAWQVHIDEMCHEYGVAQLVLGLFAEIAVAMISLPDRIVNTVGYEYSLLTLAVVLIAIGALIQARHVFALISALWRHRRGGETAS</sequence>
<gene>
    <name evidence="2" type="ORF">KQ910_19370</name>
</gene>
<keyword evidence="3" id="KW-1185">Reference proteome</keyword>
<organism evidence="2 3">
    <name type="scientific">Reyranella humidisoli</name>
    <dbReference type="NCBI Taxonomy" id="2849149"/>
    <lineage>
        <taxon>Bacteria</taxon>
        <taxon>Pseudomonadati</taxon>
        <taxon>Pseudomonadota</taxon>
        <taxon>Alphaproteobacteria</taxon>
        <taxon>Hyphomicrobiales</taxon>
        <taxon>Reyranellaceae</taxon>
        <taxon>Reyranella</taxon>
    </lineage>
</organism>